<dbReference type="Proteomes" id="UP000887580">
    <property type="component" value="Unplaced"/>
</dbReference>
<name>A0AC35F2C9_9BILA</name>
<dbReference type="WBParaSite" id="PS1159_v2.g12320.t1">
    <property type="protein sequence ID" value="PS1159_v2.g12320.t1"/>
    <property type="gene ID" value="PS1159_v2.g12320"/>
</dbReference>
<accession>A0AC35F2C9</accession>
<organism evidence="1 2">
    <name type="scientific">Panagrolaimus sp. PS1159</name>
    <dbReference type="NCBI Taxonomy" id="55785"/>
    <lineage>
        <taxon>Eukaryota</taxon>
        <taxon>Metazoa</taxon>
        <taxon>Ecdysozoa</taxon>
        <taxon>Nematoda</taxon>
        <taxon>Chromadorea</taxon>
        <taxon>Rhabditida</taxon>
        <taxon>Tylenchina</taxon>
        <taxon>Panagrolaimomorpha</taxon>
        <taxon>Panagrolaimoidea</taxon>
        <taxon>Panagrolaimidae</taxon>
        <taxon>Panagrolaimus</taxon>
    </lineage>
</organism>
<reference evidence="2" key="1">
    <citation type="submission" date="2022-11" db="UniProtKB">
        <authorList>
            <consortium name="WormBaseParasite"/>
        </authorList>
    </citation>
    <scope>IDENTIFICATION</scope>
</reference>
<proteinExistence type="predicted"/>
<sequence length="159" mass="18436">MEFSTESNDKDKMDHNLLNKNDTIGSNDNYNSLLDELGSKTEEFMKVICTTKTVKTAAGKIQADNIIKWHETDKSNLEKLISTSVLENGINIQAIKEKIEEMKISQNEMQKKIKELEENETKLKIQIDTKQFQVDALNLSVKERDDKIQYLKQKLRENQ</sequence>
<evidence type="ECO:0000313" key="2">
    <source>
        <dbReference type="WBParaSite" id="PS1159_v2.g12320.t1"/>
    </source>
</evidence>
<protein>
    <submittedName>
        <fullName evidence="2">Uncharacterized protein</fullName>
    </submittedName>
</protein>
<evidence type="ECO:0000313" key="1">
    <source>
        <dbReference type="Proteomes" id="UP000887580"/>
    </source>
</evidence>